<comment type="subcellular location">
    <subcellularLocation>
        <location evidence="1">Membrane</location>
        <topology evidence="1">Multi-pass membrane protein</topology>
    </subcellularLocation>
</comment>
<keyword evidence="4 6" id="KW-1133">Transmembrane helix</keyword>
<evidence type="ECO:0000256" key="1">
    <source>
        <dbReference type="ARBA" id="ARBA00004141"/>
    </source>
</evidence>
<feature type="transmembrane region" description="Helical" evidence="6">
    <location>
        <begin position="252"/>
        <end position="270"/>
    </location>
</feature>
<dbReference type="SUPFAM" id="SSF103481">
    <property type="entry name" value="Multidrug resistance efflux transporter EmrE"/>
    <property type="match status" value="2"/>
</dbReference>
<dbReference type="PANTHER" id="PTHR32322:SF2">
    <property type="entry name" value="EAMA DOMAIN-CONTAINING PROTEIN"/>
    <property type="match status" value="1"/>
</dbReference>
<feature type="transmembrane region" description="Helical" evidence="6">
    <location>
        <begin position="276"/>
        <end position="294"/>
    </location>
</feature>
<evidence type="ECO:0000256" key="5">
    <source>
        <dbReference type="ARBA" id="ARBA00023136"/>
    </source>
</evidence>
<keyword evidence="9" id="KW-1185">Reference proteome</keyword>
<proteinExistence type="inferred from homology"/>
<comment type="caution">
    <text evidence="8">The sequence shown here is derived from an EMBL/GenBank/DDBJ whole genome shotgun (WGS) entry which is preliminary data.</text>
</comment>
<feature type="transmembrane region" description="Helical" evidence="6">
    <location>
        <begin position="221"/>
        <end position="240"/>
    </location>
</feature>
<dbReference type="InterPro" id="IPR050638">
    <property type="entry name" value="AA-Vitamin_Transporters"/>
</dbReference>
<accession>A0ABT0IXA8</accession>
<name>A0ABT0IXA8_9HYPH</name>
<feature type="domain" description="EamA" evidence="7">
    <location>
        <begin position="156"/>
        <end position="292"/>
    </location>
</feature>
<feature type="domain" description="EamA" evidence="7">
    <location>
        <begin position="10"/>
        <end position="139"/>
    </location>
</feature>
<organism evidence="8 9">
    <name type="scientific">Neorhizobium turbinariae</name>
    <dbReference type="NCBI Taxonomy" id="2937795"/>
    <lineage>
        <taxon>Bacteria</taxon>
        <taxon>Pseudomonadati</taxon>
        <taxon>Pseudomonadota</taxon>
        <taxon>Alphaproteobacteria</taxon>
        <taxon>Hyphomicrobiales</taxon>
        <taxon>Rhizobiaceae</taxon>
        <taxon>Rhizobium/Agrobacterium group</taxon>
        <taxon>Neorhizobium</taxon>
    </lineage>
</organism>
<dbReference type="EMBL" id="JALPRY010000031">
    <property type="protein sequence ID" value="MCK8782527.1"/>
    <property type="molecule type" value="Genomic_DNA"/>
</dbReference>
<feature type="transmembrane region" description="Helical" evidence="6">
    <location>
        <begin position="90"/>
        <end position="113"/>
    </location>
</feature>
<feature type="transmembrane region" description="Helical" evidence="6">
    <location>
        <begin position="125"/>
        <end position="145"/>
    </location>
</feature>
<dbReference type="Proteomes" id="UP001202827">
    <property type="component" value="Unassembled WGS sequence"/>
</dbReference>
<comment type="similarity">
    <text evidence="2">Belongs to the EamA transporter family.</text>
</comment>
<evidence type="ECO:0000259" key="7">
    <source>
        <dbReference type="Pfam" id="PF00892"/>
    </source>
</evidence>
<dbReference type="PANTHER" id="PTHR32322">
    <property type="entry name" value="INNER MEMBRANE TRANSPORTER"/>
    <property type="match status" value="1"/>
</dbReference>
<evidence type="ECO:0000313" key="8">
    <source>
        <dbReference type="EMBL" id="MCK8782527.1"/>
    </source>
</evidence>
<feature type="transmembrane region" description="Helical" evidence="6">
    <location>
        <begin position="34"/>
        <end position="53"/>
    </location>
</feature>
<feature type="transmembrane region" description="Helical" evidence="6">
    <location>
        <begin position="151"/>
        <end position="173"/>
    </location>
</feature>
<feature type="transmembrane region" description="Helical" evidence="6">
    <location>
        <begin position="65"/>
        <end position="84"/>
    </location>
</feature>
<protein>
    <submittedName>
        <fullName evidence="8">EamA family transporter</fullName>
    </submittedName>
</protein>
<dbReference type="InterPro" id="IPR000620">
    <property type="entry name" value="EamA_dom"/>
</dbReference>
<dbReference type="Pfam" id="PF00892">
    <property type="entry name" value="EamA"/>
    <property type="match status" value="2"/>
</dbReference>
<evidence type="ECO:0000256" key="4">
    <source>
        <dbReference type="ARBA" id="ARBA00022989"/>
    </source>
</evidence>
<feature type="transmembrane region" description="Helical" evidence="6">
    <location>
        <begin position="185"/>
        <end position="205"/>
    </location>
</feature>
<evidence type="ECO:0000256" key="3">
    <source>
        <dbReference type="ARBA" id="ARBA00022692"/>
    </source>
</evidence>
<evidence type="ECO:0000256" key="6">
    <source>
        <dbReference type="SAM" id="Phobius"/>
    </source>
</evidence>
<keyword evidence="5 6" id="KW-0472">Membrane</keyword>
<evidence type="ECO:0000313" key="9">
    <source>
        <dbReference type="Proteomes" id="UP001202827"/>
    </source>
</evidence>
<feature type="transmembrane region" description="Helical" evidence="6">
    <location>
        <begin position="10"/>
        <end position="28"/>
    </location>
</feature>
<keyword evidence="3 6" id="KW-0812">Transmembrane</keyword>
<gene>
    <name evidence="8" type="ORF">M0654_21385</name>
</gene>
<evidence type="ECO:0000256" key="2">
    <source>
        <dbReference type="ARBA" id="ARBA00007362"/>
    </source>
</evidence>
<dbReference type="InterPro" id="IPR037185">
    <property type="entry name" value="EmrE-like"/>
</dbReference>
<sequence>MPQSIQTTKFLILCVVWGLTWIAVKSGIETVPPMMFAATRFACAGALLLLWTLRGRRMALIKSKDLFRLLVSSLLMITLCYGPLFWGMQFVSSGTAAVLEMSLTPLALLAFGIALREESWSTARALAMGLGALGLSVLFFPAVSLDELSQSHALVGLAAVAWAAVSSAWGSVLMRPLLRRYDSTFLSGSTTLIGGLILGMAALVFEPTAAQSLTVLWDGKAIAAWLFLVIFGSLIGYSLYMQLIRDIGPARAGSFAFVSPAIAVSVGVLFGGEAISFQSIIGMAMMLLAAYICLNGDKAVLTPLTRRGGRNAIRDCYTSE</sequence>
<reference evidence="8 9" key="1">
    <citation type="submission" date="2022-04" db="EMBL/GenBank/DDBJ databases">
        <title>Rhizobium coralii sp. nov., isolated from coral Turbinaria peltata.</title>
        <authorList>
            <person name="Sun H."/>
        </authorList>
    </citation>
    <scope>NUCLEOTIDE SEQUENCE [LARGE SCALE GENOMIC DNA]</scope>
    <source>
        <strain evidence="8 9">NTR19</strain>
    </source>
</reference>
<dbReference type="RefSeq" id="WP_248684826.1">
    <property type="nucleotide sequence ID" value="NZ_JALPRY010000031.1"/>
</dbReference>